<evidence type="ECO:0000256" key="3">
    <source>
        <dbReference type="ARBA" id="ARBA00023125"/>
    </source>
</evidence>
<dbReference type="GO" id="GO:0005634">
    <property type="term" value="C:nucleus"/>
    <property type="evidence" value="ECO:0007669"/>
    <property type="project" value="UniProtKB-SubCell"/>
</dbReference>
<proteinExistence type="predicted"/>
<dbReference type="SUPFAM" id="SSF57701">
    <property type="entry name" value="Zn2/Cys6 DNA-binding domain"/>
    <property type="match status" value="1"/>
</dbReference>
<dbReference type="GO" id="GO:0003677">
    <property type="term" value="F:DNA binding"/>
    <property type="evidence" value="ECO:0007669"/>
    <property type="project" value="UniProtKB-KW"/>
</dbReference>
<feature type="domain" description="Zn(2)-C6 fungal-type" evidence="6">
    <location>
        <begin position="20"/>
        <end position="55"/>
    </location>
</feature>
<comment type="caution">
    <text evidence="7">The sequence shown here is derived from an EMBL/GenBank/DDBJ whole genome shotgun (WGS) entry which is preliminary data.</text>
</comment>
<dbReference type="InterPro" id="IPR050987">
    <property type="entry name" value="AtrR-like"/>
</dbReference>
<dbReference type="Pfam" id="PF04082">
    <property type="entry name" value="Fungal_trans"/>
    <property type="match status" value="1"/>
</dbReference>
<protein>
    <recommendedName>
        <fullName evidence="6">Zn(2)-C6 fungal-type domain-containing protein</fullName>
    </recommendedName>
</protein>
<dbReference type="SMART" id="SM00906">
    <property type="entry name" value="Fungal_trans"/>
    <property type="match status" value="1"/>
</dbReference>
<feature type="region of interest" description="Disordered" evidence="5">
    <location>
        <begin position="592"/>
        <end position="617"/>
    </location>
</feature>
<evidence type="ECO:0000313" key="8">
    <source>
        <dbReference type="Proteomes" id="UP001152885"/>
    </source>
</evidence>
<keyword evidence="3" id="KW-0238">DNA-binding</keyword>
<dbReference type="InterPro" id="IPR007219">
    <property type="entry name" value="XnlR_reg_dom"/>
</dbReference>
<evidence type="ECO:0000256" key="4">
    <source>
        <dbReference type="ARBA" id="ARBA00023242"/>
    </source>
</evidence>
<name>A0A9W4TSX0_9ASCO</name>
<sequence length="717" mass="84725">MFVFPAFDSNYQSRKRTFKCCENCRNKKTKCDITSVNYETKGCQNCIKHDLTCSLIKQKPNKQSKNTKNTQKQQQVNYGLLPTFDTPIDMTTITNQYLHDTFGFNISSHNDLTFHFVAHDDPKVIVSDQDIKNYQGQGILLQNNKEKDINSIKNSKVYHLKNENHYKFLLSIDAFTLSSSEFQFSKNDELELIKLYFIKINSILPIIHEKLFWDDYFKQEAISMYIYAIVLVISRDKLSKPLLEKVFKTSNDHQYFKKLSILMESLEFKIRQILLISGQLGDEDKLMRIGLHLLLGLHFNFDKWGNEQSVHDLNNAVDLSTGIGIHLKRCPQINVELYNYTSNLWWCCYILDKFSGLVNCRPFFIKSEDFNVDLPYDDLNLLKMVQLARNIENVIILLFRPYSQNSIESQSIRFDIDKFQNIEFELCEKERSSNQNQQTQVYSMNEIGSNQYVFENIHFLSRIVNNVLIMKSQKKKFENSNIPKYIPESIAVRAGSNILFYMNQIPDNFMLNIPLIPLCMSLSMAIALKQTARLLVDNKVHTFSESEIYRDELKFEDYILKLEQFAPYWWIVDEICKVTRVFLKNLEKKNNRKKRKLMNQNQNQNQSMVDKRRKDNDSQQYRNITNQNNTVILENPQPQQNAMHVQYLNLDKTRNSNLDSLESYEQVQQQQQRPIIFSSSVESFSDNQQQFDQYFESMQMDMFNDEFFLDLKNVMDR</sequence>
<dbReference type="GO" id="GO:0000981">
    <property type="term" value="F:DNA-binding transcription factor activity, RNA polymerase II-specific"/>
    <property type="evidence" value="ECO:0007669"/>
    <property type="project" value="InterPro"/>
</dbReference>
<gene>
    <name evidence="7" type="ORF">CANVERA_P1592</name>
</gene>
<dbReference type="AlphaFoldDB" id="A0A9W4TSX0"/>
<reference evidence="7" key="1">
    <citation type="submission" date="2022-12" db="EMBL/GenBank/DDBJ databases">
        <authorList>
            <person name="Brejova B."/>
        </authorList>
    </citation>
    <scope>NUCLEOTIDE SEQUENCE</scope>
</reference>
<evidence type="ECO:0000256" key="2">
    <source>
        <dbReference type="ARBA" id="ARBA00022723"/>
    </source>
</evidence>
<dbReference type="PROSITE" id="PS50048">
    <property type="entry name" value="ZN2_CY6_FUNGAL_2"/>
    <property type="match status" value="1"/>
</dbReference>
<dbReference type="SMART" id="SM00066">
    <property type="entry name" value="GAL4"/>
    <property type="match status" value="1"/>
</dbReference>
<keyword evidence="4" id="KW-0539">Nucleus</keyword>
<dbReference type="InterPro" id="IPR001138">
    <property type="entry name" value="Zn2Cys6_DnaBD"/>
</dbReference>
<dbReference type="OrthoDB" id="10031947at2759"/>
<keyword evidence="2" id="KW-0479">Metal-binding</keyword>
<dbReference type="PANTHER" id="PTHR46910:SF3">
    <property type="entry name" value="HALOTOLERANCE PROTEIN 9-RELATED"/>
    <property type="match status" value="1"/>
</dbReference>
<evidence type="ECO:0000256" key="1">
    <source>
        <dbReference type="ARBA" id="ARBA00004123"/>
    </source>
</evidence>
<dbReference type="GO" id="GO:0008270">
    <property type="term" value="F:zinc ion binding"/>
    <property type="evidence" value="ECO:0007669"/>
    <property type="project" value="InterPro"/>
</dbReference>
<keyword evidence="8" id="KW-1185">Reference proteome</keyword>
<dbReference type="InterPro" id="IPR036864">
    <property type="entry name" value="Zn2-C6_fun-type_DNA-bd_sf"/>
</dbReference>
<accession>A0A9W4TSX0</accession>
<organism evidence="7 8">
    <name type="scientific">Candida verbasci</name>
    <dbReference type="NCBI Taxonomy" id="1227364"/>
    <lineage>
        <taxon>Eukaryota</taxon>
        <taxon>Fungi</taxon>
        <taxon>Dikarya</taxon>
        <taxon>Ascomycota</taxon>
        <taxon>Saccharomycotina</taxon>
        <taxon>Pichiomycetes</taxon>
        <taxon>Debaryomycetaceae</taxon>
        <taxon>Candida/Lodderomyces clade</taxon>
        <taxon>Candida</taxon>
    </lineage>
</organism>
<dbReference type="Pfam" id="PF00172">
    <property type="entry name" value="Zn_clus"/>
    <property type="match status" value="1"/>
</dbReference>
<evidence type="ECO:0000259" key="6">
    <source>
        <dbReference type="PROSITE" id="PS50048"/>
    </source>
</evidence>
<dbReference type="EMBL" id="CANTUO010000001">
    <property type="protein sequence ID" value="CAI5757075.1"/>
    <property type="molecule type" value="Genomic_DNA"/>
</dbReference>
<dbReference type="PANTHER" id="PTHR46910">
    <property type="entry name" value="TRANSCRIPTION FACTOR PDR1"/>
    <property type="match status" value="1"/>
</dbReference>
<dbReference type="GO" id="GO:0006351">
    <property type="term" value="P:DNA-templated transcription"/>
    <property type="evidence" value="ECO:0007669"/>
    <property type="project" value="InterPro"/>
</dbReference>
<dbReference type="Gene3D" id="4.10.240.10">
    <property type="entry name" value="Zn(2)-C6 fungal-type DNA-binding domain"/>
    <property type="match status" value="1"/>
</dbReference>
<dbReference type="Proteomes" id="UP001152885">
    <property type="component" value="Unassembled WGS sequence"/>
</dbReference>
<comment type="subcellular location">
    <subcellularLocation>
        <location evidence="1">Nucleus</location>
    </subcellularLocation>
</comment>
<dbReference type="CDD" id="cd00067">
    <property type="entry name" value="GAL4"/>
    <property type="match status" value="1"/>
</dbReference>
<dbReference type="CDD" id="cd12148">
    <property type="entry name" value="fungal_TF_MHR"/>
    <property type="match status" value="1"/>
</dbReference>
<evidence type="ECO:0000313" key="7">
    <source>
        <dbReference type="EMBL" id="CAI5757075.1"/>
    </source>
</evidence>
<evidence type="ECO:0000256" key="5">
    <source>
        <dbReference type="SAM" id="MobiDB-lite"/>
    </source>
</evidence>